<evidence type="ECO:0000313" key="3">
    <source>
        <dbReference type="EMBL" id="OQD59700.1"/>
    </source>
</evidence>
<dbReference type="RefSeq" id="WP_080459333.1">
    <property type="nucleotide sequence ID" value="NZ_JXMW01000001.1"/>
</dbReference>
<dbReference type="InterPro" id="IPR003830">
    <property type="entry name" value="ComA_synth"/>
</dbReference>
<dbReference type="Proteomes" id="UP000191661">
    <property type="component" value="Unassembled WGS sequence"/>
</dbReference>
<dbReference type="AlphaFoldDB" id="A0A1V6N4R6"/>
<dbReference type="InterPro" id="IPR022370">
    <property type="entry name" value="Arch_ComA"/>
</dbReference>
<dbReference type="NCBIfam" id="TIGR03849">
    <property type="entry name" value="arch_ComA"/>
    <property type="match status" value="1"/>
</dbReference>
<dbReference type="SUPFAM" id="SSF102110">
    <property type="entry name" value="(2r)-phospho-3-sulfolactate synthase ComA"/>
    <property type="match status" value="1"/>
</dbReference>
<reference evidence="3 4" key="1">
    <citation type="submission" date="2014-12" db="EMBL/GenBank/DDBJ databases">
        <title>Genome sequence of Methanobrevibacter arboriphilicus DH1, DSM1125.</title>
        <authorList>
            <person name="Poehlein A."/>
            <person name="Thauer R.K."/>
            <person name="Seedorf H."/>
            <person name="Daniel R."/>
        </authorList>
    </citation>
    <scope>NUCLEOTIDE SEQUENCE [LARGE SCALE GENOMIC DNA]</scope>
    <source>
        <strain evidence="3 4">DH1</strain>
    </source>
</reference>
<dbReference type="Pfam" id="PF02679">
    <property type="entry name" value="ComA"/>
    <property type="match status" value="1"/>
</dbReference>
<dbReference type="EC" id="4.4.1.19" evidence="2"/>
<dbReference type="OrthoDB" id="6405at2157"/>
<evidence type="ECO:0000313" key="4">
    <source>
        <dbReference type="Proteomes" id="UP000191661"/>
    </source>
</evidence>
<sequence length="257" mass="29311">MKCFEFLLPSREKKPRKKGFTMVLDKGLGLKTAKSLMEISGEYIDFLKFGWGTIIVHDKEIIKRKIEMYKSFEITPYTGGTLFEIAYINNKVPEFFKESKEIGFEAIEISDGSTDMTKNEKLNFISEAKEKGFYVLSEVGKKDPEADASITMEKRIELVNAELKAGSDMVIIEAREGGKNIGIYDEKGNAKEEEVDYLLRHVPKEKIIWEAPNKDQQVYFILKLGKETNLGNISTDDITSLETIRRGLRGDTINKIK</sequence>
<dbReference type="GO" id="GO:0043817">
    <property type="term" value="F:phosphosulfolactate synthase activity"/>
    <property type="evidence" value="ECO:0007669"/>
    <property type="project" value="UniProtKB-UniRule"/>
</dbReference>
<organism evidence="3 4">
    <name type="scientific">Methanobrevibacter arboriphilus JCM 13429 = DSM 1125</name>
    <dbReference type="NCBI Taxonomy" id="1300164"/>
    <lineage>
        <taxon>Archaea</taxon>
        <taxon>Methanobacteriati</taxon>
        <taxon>Methanobacteriota</taxon>
        <taxon>Methanomada group</taxon>
        <taxon>Methanobacteria</taxon>
        <taxon>Methanobacteriales</taxon>
        <taxon>Methanobacteriaceae</taxon>
        <taxon>Methanobrevibacter</taxon>
    </lineage>
</organism>
<dbReference type="InterPro" id="IPR013785">
    <property type="entry name" value="Aldolase_TIM"/>
</dbReference>
<keyword evidence="3" id="KW-0456">Lyase</keyword>
<name>A0A1V6N4R6_METAZ</name>
<evidence type="ECO:0000256" key="2">
    <source>
        <dbReference type="NCBIfam" id="TIGR03849"/>
    </source>
</evidence>
<dbReference type="PANTHER" id="PTHR48413:SF1">
    <property type="entry name" value="PROTEIN HEAT-STRESS-ASSOCIATED 32"/>
    <property type="match status" value="1"/>
</dbReference>
<keyword evidence="4" id="KW-1185">Reference proteome</keyword>
<comment type="caution">
    <text evidence="3">The sequence shown here is derived from an EMBL/GenBank/DDBJ whole genome shotgun (WGS) entry which is preliminary data.</text>
</comment>
<comment type="similarity">
    <text evidence="1">Belongs to the phosphosulfolactate synthase family.</text>
</comment>
<dbReference type="GO" id="GO:0019295">
    <property type="term" value="P:coenzyme M biosynthetic process"/>
    <property type="evidence" value="ECO:0007669"/>
    <property type="project" value="InterPro"/>
</dbReference>
<protein>
    <recommendedName>
        <fullName evidence="2">Phosphosulfolactate synthase</fullName>
        <ecNumber evidence="2">4.4.1.19</ecNumber>
    </recommendedName>
</protein>
<dbReference type="Gene3D" id="3.20.20.70">
    <property type="entry name" value="Aldolase class I"/>
    <property type="match status" value="1"/>
</dbReference>
<dbReference type="InterPro" id="IPR036112">
    <property type="entry name" value="ComA_synth_sf"/>
</dbReference>
<dbReference type="EMBL" id="JXMW01000001">
    <property type="protein sequence ID" value="OQD59700.1"/>
    <property type="molecule type" value="Genomic_DNA"/>
</dbReference>
<dbReference type="PANTHER" id="PTHR48413">
    <property type="match status" value="1"/>
</dbReference>
<proteinExistence type="inferred from homology"/>
<gene>
    <name evidence="3" type="primary">comA</name>
    <name evidence="3" type="ORF">MBBAR_1c00960</name>
</gene>
<accession>A0A1V6N4R6</accession>
<evidence type="ECO:0000256" key="1">
    <source>
        <dbReference type="ARBA" id="ARBA00010424"/>
    </source>
</evidence>